<sequence length="152" mass="17174">MVQDNPNKVSTVQGKSVQNVRISSNSHQCNFIAIFVHQDGQVMVVDHSNCQTNLLDKQYQVVSHCSLQSYPYDLCQITSSEVAVTVDDQVNTHEIQLITVNKRKLVLGKKLQLQQRCTGIAFQQEELYITADTALYKYTASGKQVSKMYEDT</sequence>
<organism evidence="1 2">
    <name type="scientific">Dreissena polymorpha</name>
    <name type="common">Zebra mussel</name>
    <name type="synonym">Mytilus polymorpha</name>
    <dbReference type="NCBI Taxonomy" id="45954"/>
    <lineage>
        <taxon>Eukaryota</taxon>
        <taxon>Metazoa</taxon>
        <taxon>Spiralia</taxon>
        <taxon>Lophotrochozoa</taxon>
        <taxon>Mollusca</taxon>
        <taxon>Bivalvia</taxon>
        <taxon>Autobranchia</taxon>
        <taxon>Heteroconchia</taxon>
        <taxon>Euheterodonta</taxon>
        <taxon>Imparidentia</taxon>
        <taxon>Neoheterodontei</taxon>
        <taxon>Myida</taxon>
        <taxon>Dreissenoidea</taxon>
        <taxon>Dreissenidae</taxon>
        <taxon>Dreissena</taxon>
    </lineage>
</organism>
<dbReference type="Proteomes" id="UP000828390">
    <property type="component" value="Unassembled WGS sequence"/>
</dbReference>
<proteinExistence type="predicted"/>
<comment type="caution">
    <text evidence="1">The sequence shown here is derived from an EMBL/GenBank/DDBJ whole genome shotgun (WGS) entry which is preliminary data.</text>
</comment>
<keyword evidence="2" id="KW-1185">Reference proteome</keyword>
<accession>A0A9D4GL22</accession>
<dbReference type="EMBL" id="JAIWYP010000005">
    <property type="protein sequence ID" value="KAH3818828.1"/>
    <property type="molecule type" value="Genomic_DNA"/>
</dbReference>
<reference evidence="1" key="2">
    <citation type="submission" date="2020-11" db="EMBL/GenBank/DDBJ databases">
        <authorList>
            <person name="McCartney M.A."/>
            <person name="Auch B."/>
            <person name="Kono T."/>
            <person name="Mallez S."/>
            <person name="Becker A."/>
            <person name="Gohl D.M."/>
            <person name="Silverstein K.A.T."/>
            <person name="Koren S."/>
            <person name="Bechman K.B."/>
            <person name="Herman A."/>
            <person name="Abrahante J.E."/>
            <person name="Garbe J."/>
        </authorList>
    </citation>
    <scope>NUCLEOTIDE SEQUENCE</scope>
    <source>
        <strain evidence="1">Duluth1</strain>
        <tissue evidence="1">Whole animal</tissue>
    </source>
</reference>
<dbReference type="AlphaFoldDB" id="A0A9D4GL22"/>
<protein>
    <submittedName>
        <fullName evidence="1">Uncharacterized protein</fullName>
    </submittedName>
</protein>
<evidence type="ECO:0000313" key="2">
    <source>
        <dbReference type="Proteomes" id="UP000828390"/>
    </source>
</evidence>
<reference evidence="1" key="1">
    <citation type="journal article" date="2019" name="bioRxiv">
        <title>The Genome of the Zebra Mussel, Dreissena polymorpha: A Resource for Invasive Species Research.</title>
        <authorList>
            <person name="McCartney M.A."/>
            <person name="Auch B."/>
            <person name="Kono T."/>
            <person name="Mallez S."/>
            <person name="Zhang Y."/>
            <person name="Obille A."/>
            <person name="Becker A."/>
            <person name="Abrahante J.E."/>
            <person name="Garbe J."/>
            <person name="Badalamenti J.P."/>
            <person name="Herman A."/>
            <person name="Mangelson H."/>
            <person name="Liachko I."/>
            <person name="Sullivan S."/>
            <person name="Sone E.D."/>
            <person name="Koren S."/>
            <person name="Silverstein K.A.T."/>
            <person name="Beckman K.B."/>
            <person name="Gohl D.M."/>
        </authorList>
    </citation>
    <scope>NUCLEOTIDE SEQUENCE</scope>
    <source>
        <strain evidence="1">Duluth1</strain>
        <tissue evidence="1">Whole animal</tissue>
    </source>
</reference>
<gene>
    <name evidence="1" type="ORF">DPMN_120554</name>
</gene>
<name>A0A9D4GL22_DREPO</name>
<evidence type="ECO:0000313" key="1">
    <source>
        <dbReference type="EMBL" id="KAH3818828.1"/>
    </source>
</evidence>